<dbReference type="PANTHER" id="PTHR11022:SF41">
    <property type="entry name" value="PEPTIDOGLYCAN-RECOGNITION PROTEIN LC-RELATED"/>
    <property type="match status" value="1"/>
</dbReference>
<dbReference type="FunFam" id="3.40.80.10:FF:000001">
    <property type="entry name" value="Peptidoglycan recognition protein 1"/>
    <property type="match status" value="1"/>
</dbReference>
<dbReference type="InterPro" id="IPR002502">
    <property type="entry name" value="Amidase_domain"/>
</dbReference>
<dbReference type="GO" id="GO:0008745">
    <property type="term" value="F:N-acetylmuramoyl-L-alanine amidase activity"/>
    <property type="evidence" value="ECO:0007669"/>
    <property type="project" value="InterPro"/>
</dbReference>
<dbReference type="Pfam" id="PF18738">
    <property type="entry name" value="HEPN_DZIP3"/>
    <property type="match status" value="1"/>
</dbReference>
<keyword evidence="3" id="KW-1133">Transmembrane helix</keyword>
<dbReference type="RefSeq" id="XP_013399167.1">
    <property type="nucleotide sequence ID" value="XM_013543713.1"/>
</dbReference>
<keyword evidence="2" id="KW-0391">Immunity</keyword>
<dbReference type="PANTHER" id="PTHR11022">
    <property type="entry name" value="PEPTIDOGLYCAN RECOGNITION PROTEIN"/>
    <property type="match status" value="1"/>
</dbReference>
<organism evidence="5 6">
    <name type="scientific">Lingula anatina</name>
    <name type="common">Brachiopod</name>
    <name type="synonym">Lingula unguis</name>
    <dbReference type="NCBI Taxonomy" id="7574"/>
    <lineage>
        <taxon>Eukaryota</taxon>
        <taxon>Metazoa</taxon>
        <taxon>Spiralia</taxon>
        <taxon>Lophotrochozoa</taxon>
        <taxon>Brachiopoda</taxon>
        <taxon>Linguliformea</taxon>
        <taxon>Lingulata</taxon>
        <taxon>Lingulida</taxon>
        <taxon>Linguloidea</taxon>
        <taxon>Lingulidae</taxon>
        <taxon>Lingula</taxon>
    </lineage>
</organism>
<protein>
    <submittedName>
        <fullName evidence="6">Uncharacterized protein LOC106165502</fullName>
    </submittedName>
</protein>
<dbReference type="OrthoDB" id="10001926at2759"/>
<feature type="transmembrane region" description="Helical" evidence="3">
    <location>
        <begin position="288"/>
        <end position="311"/>
    </location>
</feature>
<dbReference type="GeneID" id="106165502"/>
<keyword evidence="3" id="KW-0472">Membrane</keyword>
<dbReference type="InterPro" id="IPR006619">
    <property type="entry name" value="PGRP_domain_met/bac"/>
</dbReference>
<evidence type="ECO:0000256" key="1">
    <source>
        <dbReference type="ARBA" id="ARBA00007553"/>
    </source>
</evidence>
<dbReference type="InParanoid" id="A0A1S3ILS2"/>
<reference evidence="6" key="1">
    <citation type="submission" date="2025-08" db="UniProtKB">
        <authorList>
            <consortium name="RefSeq"/>
        </authorList>
    </citation>
    <scope>IDENTIFICATION</scope>
    <source>
        <tissue evidence="6">Gonads</tissue>
    </source>
</reference>
<dbReference type="InterPro" id="IPR011029">
    <property type="entry name" value="DEATH-like_dom_sf"/>
</dbReference>
<dbReference type="PROSITE" id="PS50017">
    <property type="entry name" value="DEATH_DOMAIN"/>
    <property type="match status" value="1"/>
</dbReference>
<evidence type="ECO:0000256" key="2">
    <source>
        <dbReference type="ARBA" id="ARBA00022859"/>
    </source>
</evidence>
<proteinExistence type="inferred from homology"/>
<dbReference type="GO" id="GO:0008270">
    <property type="term" value="F:zinc ion binding"/>
    <property type="evidence" value="ECO:0007669"/>
    <property type="project" value="InterPro"/>
</dbReference>
<name>A0A1S3ILS2_LINAN</name>
<dbReference type="GO" id="GO:0009253">
    <property type="term" value="P:peptidoglycan catabolic process"/>
    <property type="evidence" value="ECO:0007669"/>
    <property type="project" value="InterPro"/>
</dbReference>
<dbReference type="GO" id="GO:0007165">
    <property type="term" value="P:signal transduction"/>
    <property type="evidence" value="ECO:0007669"/>
    <property type="project" value="InterPro"/>
</dbReference>
<dbReference type="Gene3D" id="1.10.533.10">
    <property type="entry name" value="Death Domain, Fas"/>
    <property type="match status" value="1"/>
</dbReference>
<dbReference type="SUPFAM" id="SSF55846">
    <property type="entry name" value="N-acetylmuramoyl-L-alanine amidase-like"/>
    <property type="match status" value="1"/>
</dbReference>
<keyword evidence="5" id="KW-1185">Reference proteome</keyword>
<sequence length="518" mass="58546">MDYKTLQEIALLLDPTDVFGNDWRMVAHRMGFTFLEIRKLEREAEPTKSVLLSYKHKSGKADDELLVDLCKICSEIGRQDVVEAINIDTEVQAPLESDIKSRQKEFLIKYRCTSEQLYVRTINECTRCMRDYFTKLCGIKTRQLQAFLEKPQNLSVLKVLRNNNVLTEKQFSILCPSSGSINIQDMDLSLLYILVKNIALKDADWSTLSNQDDSSPEHDVIRIKDLLHRLSAVGPNNIQVERFETIFNDLSDPLRRLGGNPEYILQTECSTGEKEDAKATAKRRRARFYGAITAVIVSTTVAVILAVSFIVHSKETTPYDHTPTSVCEKVTPENITFRWKGKQVEFPFVSRDGWGAKAPLGEYPYRSQPVPYAVIAHTAGARCNGTSYCCMEVKGTQKYHMKARGWDDIGYNFMVGGDGVVYEGTGWDQVGRHTRGWNYDSIGIGFTGNFETSLPPNSSILAARRLLQYGAYLGKLTQDYVIYAHCQVSGFVSPGAAMYAEIRTWDHWQIRNKNGACA</sequence>
<dbReference type="InterPro" id="IPR000488">
    <property type="entry name" value="Death_dom"/>
</dbReference>
<dbReference type="CDD" id="cd06583">
    <property type="entry name" value="PGRP"/>
    <property type="match status" value="1"/>
</dbReference>
<dbReference type="AlphaFoldDB" id="A0A1S3ILS2"/>
<dbReference type="Pfam" id="PF00531">
    <property type="entry name" value="Death"/>
    <property type="match status" value="1"/>
</dbReference>
<dbReference type="InterPro" id="IPR036505">
    <property type="entry name" value="Amidase/PGRP_sf"/>
</dbReference>
<keyword evidence="3" id="KW-0812">Transmembrane</keyword>
<dbReference type="InterPro" id="IPR015510">
    <property type="entry name" value="PGRP"/>
</dbReference>
<dbReference type="Gene3D" id="3.40.80.10">
    <property type="entry name" value="Peptidoglycan recognition protein-like"/>
    <property type="match status" value="1"/>
</dbReference>
<evidence type="ECO:0000313" key="5">
    <source>
        <dbReference type="Proteomes" id="UP000085678"/>
    </source>
</evidence>
<evidence type="ECO:0000256" key="3">
    <source>
        <dbReference type="SAM" id="Phobius"/>
    </source>
</evidence>
<accession>A0A1S3ILS2</accession>
<dbReference type="SMART" id="SM00644">
    <property type="entry name" value="Ami_2"/>
    <property type="match status" value="1"/>
</dbReference>
<dbReference type="InterPro" id="IPR041249">
    <property type="entry name" value="HEPN_DZIP3"/>
</dbReference>
<evidence type="ECO:0000313" key="6">
    <source>
        <dbReference type="RefSeq" id="XP_013399167.1"/>
    </source>
</evidence>
<dbReference type="KEGG" id="lak:106165502"/>
<dbReference type="Proteomes" id="UP000085678">
    <property type="component" value="Unplaced"/>
</dbReference>
<dbReference type="GO" id="GO:0002376">
    <property type="term" value="P:immune system process"/>
    <property type="evidence" value="ECO:0007669"/>
    <property type="project" value="UniProtKB-KW"/>
</dbReference>
<comment type="similarity">
    <text evidence="1">Belongs to the N-acetylmuramoyl-L-alanine amidase 2 family.</text>
</comment>
<dbReference type="SMART" id="SM00701">
    <property type="entry name" value="PGRP"/>
    <property type="match status" value="1"/>
</dbReference>
<feature type="domain" description="Death" evidence="4">
    <location>
        <begin position="8"/>
        <end position="89"/>
    </location>
</feature>
<gene>
    <name evidence="6" type="primary">LOC106165502</name>
</gene>
<dbReference type="Pfam" id="PF01510">
    <property type="entry name" value="Amidase_2"/>
    <property type="match status" value="1"/>
</dbReference>
<evidence type="ECO:0000259" key="4">
    <source>
        <dbReference type="PROSITE" id="PS50017"/>
    </source>
</evidence>
<dbReference type="SUPFAM" id="SSF47986">
    <property type="entry name" value="DEATH domain"/>
    <property type="match status" value="1"/>
</dbReference>